<dbReference type="OrthoDB" id="5539371at2759"/>
<dbReference type="CDD" id="cd23339">
    <property type="entry name" value="beta-trefoil_FSCN_fungal_FRG1-like"/>
    <property type="match status" value="1"/>
</dbReference>
<reference evidence="5 6" key="1">
    <citation type="journal article" date="2017" name="Biotechnol. Biofuels">
        <title>Differential beta-glucosidase expression as a function of carbon source availability in Talaromyces amestolkiae: a genomic and proteomic approach.</title>
        <authorList>
            <person name="de Eugenio L.I."/>
            <person name="Mendez-Liter J.A."/>
            <person name="Nieto-Dominguez M."/>
            <person name="Alonso L."/>
            <person name="Gil-Munoz J."/>
            <person name="Barriuso J."/>
            <person name="Prieto A."/>
            <person name="Martinez M.J."/>
        </authorList>
    </citation>
    <scope>NUCLEOTIDE SEQUENCE [LARGE SCALE GENOMIC DNA]</scope>
    <source>
        <strain evidence="5 6">CIB</strain>
    </source>
</reference>
<evidence type="ECO:0000256" key="3">
    <source>
        <dbReference type="ARBA" id="ARBA00023242"/>
    </source>
</evidence>
<evidence type="ECO:0000313" key="6">
    <source>
        <dbReference type="Proteomes" id="UP000249363"/>
    </source>
</evidence>
<dbReference type="STRING" id="1196081.A0A364LEG2"/>
<keyword evidence="6" id="KW-1185">Reference proteome</keyword>
<dbReference type="AlphaFoldDB" id="A0A364LEG2"/>
<feature type="compositionally biased region" description="Polar residues" evidence="4">
    <location>
        <begin position="183"/>
        <end position="192"/>
    </location>
</feature>
<protein>
    <recommendedName>
        <fullName evidence="7">FRG1-like family protein</fullName>
    </recommendedName>
</protein>
<dbReference type="PANTHER" id="PTHR12928">
    <property type="entry name" value="FRG1 PROTEIN"/>
    <property type="match status" value="1"/>
</dbReference>
<comment type="caution">
    <text evidence="5">The sequence shown here is derived from an EMBL/GenBank/DDBJ whole genome shotgun (WGS) entry which is preliminary data.</text>
</comment>
<evidence type="ECO:0000256" key="1">
    <source>
        <dbReference type="ARBA" id="ARBA00004604"/>
    </source>
</evidence>
<evidence type="ECO:0000256" key="4">
    <source>
        <dbReference type="SAM" id="MobiDB-lite"/>
    </source>
</evidence>
<proteinExistence type="inferred from homology"/>
<feature type="region of interest" description="Disordered" evidence="4">
    <location>
        <begin position="183"/>
        <end position="217"/>
    </location>
</feature>
<sequence length="305" mass="33921">MVKPLSFKGDKKTKKRKHRQDDENESKLTLSTDLIAHEHRDEQQNTTSEDDQSWVSADVPSDISGPVVIVLPSTPIPTCIACDANGAVFASELENTIENDPRTAEPHDVRQVWVATRVAGTEGFSFKGHHGRYLSCDKYGILSATAAAISPFESFIAIQPPDAPGMLALQTRGGESDTFVTITEKASTSNNKASRRITKSDDDEEDGDDTKESANKQIEVRGDASSITFSSTLRIRMQARFKPKLKASKESKAREKISRKELEATVGRRLEDHEVKRLKKARREGNYYEEVLDVKVKGKHDKYAS</sequence>
<dbReference type="RefSeq" id="XP_040738615.1">
    <property type="nucleotide sequence ID" value="XM_040872708.1"/>
</dbReference>
<dbReference type="Gene3D" id="2.80.10.50">
    <property type="match status" value="1"/>
</dbReference>
<evidence type="ECO:0008006" key="7">
    <source>
        <dbReference type="Google" id="ProtNLM"/>
    </source>
</evidence>
<dbReference type="GO" id="GO:0051015">
    <property type="term" value="F:actin filament binding"/>
    <property type="evidence" value="ECO:0007669"/>
    <property type="project" value="TreeGrafter"/>
</dbReference>
<comment type="similarity">
    <text evidence="2">Belongs to the FRG1 family.</text>
</comment>
<dbReference type="EMBL" id="MIKG01000029">
    <property type="protein sequence ID" value="RAO74101.1"/>
    <property type="molecule type" value="Genomic_DNA"/>
</dbReference>
<dbReference type="GeneID" id="63799327"/>
<dbReference type="Proteomes" id="UP000249363">
    <property type="component" value="Unassembled WGS sequence"/>
</dbReference>
<feature type="region of interest" description="Disordered" evidence="4">
    <location>
        <begin position="1"/>
        <end position="57"/>
    </location>
</feature>
<dbReference type="Pfam" id="PF06229">
    <property type="entry name" value="FRG1"/>
    <property type="match status" value="1"/>
</dbReference>
<dbReference type="InterPro" id="IPR010414">
    <property type="entry name" value="FRG1"/>
</dbReference>
<evidence type="ECO:0000256" key="2">
    <source>
        <dbReference type="ARBA" id="ARBA00010878"/>
    </source>
</evidence>
<dbReference type="SUPFAM" id="SSF50405">
    <property type="entry name" value="Actin-crosslinking proteins"/>
    <property type="match status" value="1"/>
</dbReference>
<comment type="subcellular location">
    <subcellularLocation>
        <location evidence="1">Nucleus</location>
        <location evidence="1">Nucleolus</location>
    </subcellularLocation>
</comment>
<dbReference type="GO" id="GO:0005730">
    <property type="term" value="C:nucleolus"/>
    <property type="evidence" value="ECO:0007669"/>
    <property type="project" value="UniProtKB-SubCell"/>
</dbReference>
<evidence type="ECO:0000313" key="5">
    <source>
        <dbReference type="EMBL" id="RAO74101.1"/>
    </source>
</evidence>
<gene>
    <name evidence="5" type="ORF">BHQ10_010113</name>
</gene>
<dbReference type="PANTHER" id="PTHR12928:SF0">
    <property type="entry name" value="FSHD REGION GENE 1"/>
    <property type="match status" value="1"/>
</dbReference>
<keyword evidence="3" id="KW-0539">Nucleus</keyword>
<organism evidence="5 6">
    <name type="scientific">Talaromyces amestolkiae</name>
    <dbReference type="NCBI Taxonomy" id="1196081"/>
    <lineage>
        <taxon>Eukaryota</taxon>
        <taxon>Fungi</taxon>
        <taxon>Dikarya</taxon>
        <taxon>Ascomycota</taxon>
        <taxon>Pezizomycotina</taxon>
        <taxon>Eurotiomycetes</taxon>
        <taxon>Eurotiomycetidae</taxon>
        <taxon>Eurotiales</taxon>
        <taxon>Trichocomaceae</taxon>
        <taxon>Talaromyces</taxon>
        <taxon>Talaromyces sect. Talaromyces</taxon>
    </lineage>
</organism>
<dbReference type="GO" id="GO:0071013">
    <property type="term" value="C:catalytic step 2 spliceosome"/>
    <property type="evidence" value="ECO:0007669"/>
    <property type="project" value="TreeGrafter"/>
</dbReference>
<name>A0A364LEG2_TALAM</name>
<dbReference type="InterPro" id="IPR008999">
    <property type="entry name" value="Actin-crosslinking"/>
</dbReference>
<accession>A0A364LEG2</accession>